<reference evidence="3 4" key="1">
    <citation type="submission" date="2020-08" db="EMBL/GenBank/DDBJ databases">
        <title>The Agave Microbiome: Exploring the role of microbial communities in plant adaptations to desert environments.</title>
        <authorList>
            <person name="Partida-Martinez L.P."/>
        </authorList>
    </citation>
    <scope>NUCLEOTIDE SEQUENCE [LARGE SCALE GENOMIC DNA]</scope>
    <source>
        <strain evidence="3 4">AT3.2</strain>
    </source>
</reference>
<dbReference type="Proteomes" id="UP000540787">
    <property type="component" value="Unassembled WGS sequence"/>
</dbReference>
<accession>A0A7W9U6L6</accession>
<dbReference type="GO" id="GO:0004175">
    <property type="term" value="F:endopeptidase activity"/>
    <property type="evidence" value="ECO:0007669"/>
    <property type="project" value="UniProtKB-ARBA"/>
</dbReference>
<feature type="transmembrane region" description="Helical" evidence="1">
    <location>
        <begin position="57"/>
        <end position="79"/>
    </location>
</feature>
<keyword evidence="3" id="KW-0378">Hydrolase</keyword>
<evidence type="ECO:0000313" key="4">
    <source>
        <dbReference type="Proteomes" id="UP000540787"/>
    </source>
</evidence>
<dbReference type="EMBL" id="JACHBX010000001">
    <property type="protein sequence ID" value="MBB6132576.1"/>
    <property type="molecule type" value="Genomic_DNA"/>
</dbReference>
<dbReference type="GO" id="GO:0080120">
    <property type="term" value="P:CAAX-box protein maturation"/>
    <property type="evidence" value="ECO:0007669"/>
    <property type="project" value="UniProtKB-ARBA"/>
</dbReference>
<protein>
    <submittedName>
        <fullName evidence="3">Membrane protease YdiL (CAAX protease family)</fullName>
    </submittedName>
</protein>
<feature type="transmembrane region" description="Helical" evidence="1">
    <location>
        <begin position="85"/>
        <end position="108"/>
    </location>
</feature>
<keyword evidence="1" id="KW-0812">Transmembrane</keyword>
<dbReference type="GO" id="GO:0006508">
    <property type="term" value="P:proteolysis"/>
    <property type="evidence" value="ECO:0007669"/>
    <property type="project" value="UniProtKB-KW"/>
</dbReference>
<dbReference type="AlphaFoldDB" id="A0A7W9U6L6"/>
<comment type="caution">
    <text evidence="3">The sequence shown here is derived from an EMBL/GenBank/DDBJ whole genome shotgun (WGS) entry which is preliminary data.</text>
</comment>
<feature type="transmembrane region" description="Helical" evidence="1">
    <location>
        <begin position="15"/>
        <end position="36"/>
    </location>
</feature>
<organism evidence="3 4">
    <name type="scientific">Massilia aurea</name>
    <dbReference type="NCBI Taxonomy" id="373040"/>
    <lineage>
        <taxon>Bacteria</taxon>
        <taxon>Pseudomonadati</taxon>
        <taxon>Pseudomonadota</taxon>
        <taxon>Betaproteobacteria</taxon>
        <taxon>Burkholderiales</taxon>
        <taxon>Oxalobacteraceae</taxon>
        <taxon>Telluria group</taxon>
        <taxon>Massilia</taxon>
    </lineage>
</organism>
<sequence>MDQLGFDMPLSSAGAWGLGCAVLLLCGLWAIGSVIERRKAPHARAEDERKMLASSSIWPRNLAEAFAFAASMLIVTGGWEVLYRGFLLLVLTPVIGLPLAIAASALAYGLGHGYENPKQLIGSIISAFFFTIAYAWTQSLWWLILIHGSIPLSTIPAVMRAQRRHPTLRSTITSVIGS</sequence>
<feature type="domain" description="CAAX prenyl protease 2/Lysostaphin resistance protein A-like" evidence="2">
    <location>
        <begin position="65"/>
        <end position="149"/>
    </location>
</feature>
<dbReference type="InterPro" id="IPR003675">
    <property type="entry name" value="Rce1/LyrA-like_dom"/>
</dbReference>
<evidence type="ECO:0000259" key="2">
    <source>
        <dbReference type="Pfam" id="PF02517"/>
    </source>
</evidence>
<name>A0A7W9U6L6_9BURK</name>
<evidence type="ECO:0000256" key="1">
    <source>
        <dbReference type="SAM" id="Phobius"/>
    </source>
</evidence>
<proteinExistence type="predicted"/>
<evidence type="ECO:0000313" key="3">
    <source>
        <dbReference type="EMBL" id="MBB6132576.1"/>
    </source>
</evidence>
<keyword evidence="1" id="KW-1133">Transmembrane helix</keyword>
<keyword evidence="1" id="KW-0472">Membrane</keyword>
<keyword evidence="4" id="KW-1185">Reference proteome</keyword>
<feature type="transmembrane region" description="Helical" evidence="1">
    <location>
        <begin position="120"/>
        <end position="136"/>
    </location>
</feature>
<keyword evidence="3" id="KW-0645">Protease</keyword>
<dbReference type="Pfam" id="PF02517">
    <property type="entry name" value="Rce1-like"/>
    <property type="match status" value="1"/>
</dbReference>
<gene>
    <name evidence="3" type="ORF">HD842_000687</name>
</gene>
<dbReference type="RefSeq" id="WP_183550988.1">
    <property type="nucleotide sequence ID" value="NZ_JACHBX010000001.1"/>
</dbReference>